<sequence>MSDVQFARIETPSHGALSLEYRWIHPERTDAALLVFLHEGLGSVAMWKDWPQQLCDAGGYRGLVYSRNGYGRSTPRPPGEKWPVDFMHRQAREVLPAFLDAVGVGPDQASRTWLVGHSDGGSIALLFSAAFPERLAGAVVMAPHLFVEDVSIESIAKTKTVYETTDLRAKLARYHDDVDSAFWGWNDIWLNPAFREWNLVGAVASISRPLLAIQGEDDEYGTMAQMDSIAAHVPHASVVKLPACGHSPHRDAPKPLGEAIVAFIDRHRGAGDGRGPANGKDRAAA</sequence>
<dbReference type="Pfam" id="PF12697">
    <property type="entry name" value="Abhydrolase_6"/>
    <property type="match status" value="1"/>
</dbReference>
<dbReference type="InterPro" id="IPR050266">
    <property type="entry name" value="AB_hydrolase_sf"/>
</dbReference>
<dbReference type="GO" id="GO:0016020">
    <property type="term" value="C:membrane"/>
    <property type="evidence" value="ECO:0007669"/>
    <property type="project" value="TreeGrafter"/>
</dbReference>
<accession>A0A5E4U3Z5</accession>
<dbReference type="GO" id="GO:0016787">
    <property type="term" value="F:hydrolase activity"/>
    <property type="evidence" value="ECO:0007669"/>
    <property type="project" value="UniProtKB-KW"/>
</dbReference>
<dbReference type="AlphaFoldDB" id="A0A5E4U3Z5"/>
<organism evidence="2 3">
    <name type="scientific">Pandoraea nosoerga</name>
    <dbReference type="NCBI Taxonomy" id="2508296"/>
    <lineage>
        <taxon>Bacteria</taxon>
        <taxon>Pseudomonadati</taxon>
        <taxon>Pseudomonadota</taxon>
        <taxon>Betaproteobacteria</taxon>
        <taxon>Burkholderiales</taxon>
        <taxon>Burkholderiaceae</taxon>
        <taxon>Pandoraea</taxon>
    </lineage>
</organism>
<dbReference type="EMBL" id="CABPSC010000005">
    <property type="protein sequence ID" value="VVD94830.1"/>
    <property type="molecule type" value="Genomic_DNA"/>
</dbReference>
<dbReference type="Gene3D" id="3.40.50.1820">
    <property type="entry name" value="alpha/beta hydrolase"/>
    <property type="match status" value="1"/>
</dbReference>
<reference evidence="2 3" key="1">
    <citation type="submission" date="2019-08" db="EMBL/GenBank/DDBJ databases">
        <authorList>
            <person name="Peeters C."/>
        </authorList>
    </citation>
    <scope>NUCLEOTIDE SEQUENCE [LARGE SCALE GENOMIC DNA]</scope>
    <source>
        <strain evidence="2 3">LMG 31109</strain>
    </source>
</reference>
<name>A0A5E4U3Z5_9BURK</name>
<dbReference type="SUPFAM" id="SSF53474">
    <property type="entry name" value="alpha/beta-Hydrolases"/>
    <property type="match status" value="1"/>
</dbReference>
<dbReference type="PANTHER" id="PTHR43798">
    <property type="entry name" value="MONOACYLGLYCEROL LIPASE"/>
    <property type="match status" value="1"/>
</dbReference>
<protein>
    <submittedName>
        <fullName evidence="2">Alpha/beta hydrolase</fullName>
    </submittedName>
</protein>
<evidence type="ECO:0000313" key="3">
    <source>
        <dbReference type="Proteomes" id="UP000367825"/>
    </source>
</evidence>
<keyword evidence="3" id="KW-1185">Reference proteome</keyword>
<evidence type="ECO:0000313" key="2">
    <source>
        <dbReference type="EMBL" id="VVD94830.1"/>
    </source>
</evidence>
<keyword evidence="2" id="KW-0378">Hydrolase</keyword>
<dbReference type="PANTHER" id="PTHR43798:SF33">
    <property type="entry name" value="HYDROLASE, PUTATIVE (AFU_ORTHOLOGUE AFUA_2G14860)-RELATED"/>
    <property type="match status" value="1"/>
</dbReference>
<dbReference type="RefSeq" id="WP_150555273.1">
    <property type="nucleotide sequence ID" value="NZ_CABPSC010000005.1"/>
</dbReference>
<dbReference type="Proteomes" id="UP000367825">
    <property type="component" value="Unassembled WGS sequence"/>
</dbReference>
<proteinExistence type="predicted"/>
<evidence type="ECO:0000259" key="1">
    <source>
        <dbReference type="Pfam" id="PF12697"/>
    </source>
</evidence>
<dbReference type="InterPro" id="IPR029058">
    <property type="entry name" value="AB_hydrolase_fold"/>
</dbReference>
<dbReference type="InterPro" id="IPR000073">
    <property type="entry name" value="AB_hydrolase_1"/>
</dbReference>
<dbReference type="OrthoDB" id="135231at2"/>
<feature type="domain" description="AB hydrolase-1" evidence="1">
    <location>
        <begin position="34"/>
        <end position="255"/>
    </location>
</feature>
<gene>
    <name evidence="2" type="ORF">PNO31109_01799</name>
</gene>